<comment type="similarity">
    <text evidence="2 9">Belongs to the DEFL family.</text>
</comment>
<keyword evidence="8" id="KW-1015">Disulfide bond</keyword>
<dbReference type="InterPro" id="IPR039641">
    <property type="entry name" value="LCR"/>
</dbReference>
<keyword evidence="5 9" id="KW-0295">Fungicide</keyword>
<evidence type="ECO:0000256" key="9">
    <source>
        <dbReference type="RuleBase" id="RU367109"/>
    </source>
</evidence>
<keyword evidence="3 9" id="KW-0964">Secreted</keyword>
<feature type="signal peptide" evidence="9">
    <location>
        <begin position="1"/>
        <end position="24"/>
    </location>
</feature>
<proteinExistence type="inferred from homology"/>
<comment type="subcellular location">
    <subcellularLocation>
        <location evidence="1 9">Secreted</location>
    </subcellularLocation>
</comment>
<dbReference type="GO" id="GO:0031640">
    <property type="term" value="P:killing of cells of another organism"/>
    <property type="evidence" value="ECO:0007669"/>
    <property type="project" value="UniProtKB-UniRule"/>
</dbReference>
<reference evidence="10" key="1">
    <citation type="submission" date="2024-03" db="EMBL/GenBank/DDBJ databases">
        <title>WGS assembly of Saponaria officinalis var. Norfolk2.</title>
        <authorList>
            <person name="Jenkins J."/>
            <person name="Shu S."/>
            <person name="Grimwood J."/>
            <person name="Barry K."/>
            <person name="Goodstein D."/>
            <person name="Schmutz J."/>
            <person name="Leebens-Mack J."/>
            <person name="Osbourn A."/>
        </authorList>
    </citation>
    <scope>NUCLEOTIDE SEQUENCE [LARGE SCALE GENOMIC DNA]</scope>
    <source>
        <strain evidence="10">JIC</strain>
    </source>
</reference>
<keyword evidence="11" id="KW-1185">Reference proteome</keyword>
<evidence type="ECO:0000256" key="4">
    <source>
        <dbReference type="ARBA" id="ARBA00022529"/>
    </source>
</evidence>
<dbReference type="PANTHER" id="PTHR36788:SF2">
    <property type="entry name" value="DEFENSIN-LIKE PROTEIN 183"/>
    <property type="match status" value="1"/>
</dbReference>
<sequence length="124" mass="13651">MAHFKFHVLLIFVLLAFETMKIEAQCIDPLGECGPAGECDKRCKEKHPDGGGECNFGMCQCVYGCEPPKPPEPKICTSNDGLCPKGCDNNCCTANCKTKWPTATGQCQRMISTEYVLCLCSWEC</sequence>
<protein>
    <recommendedName>
        <fullName evidence="9">Defensin-like protein</fullName>
    </recommendedName>
</protein>
<keyword evidence="4 9" id="KW-0929">Antimicrobial</keyword>
<evidence type="ECO:0000256" key="5">
    <source>
        <dbReference type="ARBA" id="ARBA00022577"/>
    </source>
</evidence>
<organism evidence="10 11">
    <name type="scientific">Saponaria officinalis</name>
    <name type="common">Common soapwort</name>
    <name type="synonym">Lychnis saponaria</name>
    <dbReference type="NCBI Taxonomy" id="3572"/>
    <lineage>
        <taxon>Eukaryota</taxon>
        <taxon>Viridiplantae</taxon>
        <taxon>Streptophyta</taxon>
        <taxon>Embryophyta</taxon>
        <taxon>Tracheophyta</taxon>
        <taxon>Spermatophyta</taxon>
        <taxon>Magnoliopsida</taxon>
        <taxon>eudicotyledons</taxon>
        <taxon>Gunneridae</taxon>
        <taxon>Pentapetalae</taxon>
        <taxon>Caryophyllales</taxon>
        <taxon>Caryophyllaceae</taxon>
        <taxon>Caryophylleae</taxon>
        <taxon>Saponaria</taxon>
    </lineage>
</organism>
<keyword evidence="7 9" id="KW-0611">Plant defense</keyword>
<evidence type="ECO:0000256" key="6">
    <source>
        <dbReference type="ARBA" id="ARBA00022729"/>
    </source>
</evidence>
<evidence type="ECO:0000256" key="8">
    <source>
        <dbReference type="ARBA" id="ARBA00023157"/>
    </source>
</evidence>
<dbReference type="GO" id="GO:0005576">
    <property type="term" value="C:extracellular region"/>
    <property type="evidence" value="ECO:0007669"/>
    <property type="project" value="UniProtKB-SubCell"/>
</dbReference>
<dbReference type="AlphaFoldDB" id="A0AAW1NGZ3"/>
<evidence type="ECO:0000313" key="11">
    <source>
        <dbReference type="Proteomes" id="UP001443914"/>
    </source>
</evidence>
<evidence type="ECO:0000256" key="2">
    <source>
        <dbReference type="ARBA" id="ARBA00006722"/>
    </source>
</evidence>
<keyword evidence="6 9" id="KW-0732">Signal</keyword>
<comment type="caution">
    <text evidence="10">The sequence shown here is derived from an EMBL/GenBank/DDBJ whole genome shotgun (WGS) entry which is preliminary data.</text>
</comment>
<dbReference type="PANTHER" id="PTHR36788">
    <property type="entry name" value="DEFENSIN-LIKE PROTEIN 183"/>
    <property type="match status" value="1"/>
</dbReference>
<evidence type="ECO:0000256" key="1">
    <source>
        <dbReference type="ARBA" id="ARBA00004613"/>
    </source>
</evidence>
<dbReference type="EMBL" id="JBDFQZ010000001">
    <property type="protein sequence ID" value="KAK9758134.1"/>
    <property type="molecule type" value="Genomic_DNA"/>
</dbReference>
<accession>A0AAW1NGZ3</accession>
<feature type="chain" id="PRO_5043086574" description="Defensin-like protein" evidence="9">
    <location>
        <begin position="25"/>
        <end position="124"/>
    </location>
</feature>
<evidence type="ECO:0000313" key="10">
    <source>
        <dbReference type="EMBL" id="KAK9758134.1"/>
    </source>
</evidence>
<name>A0AAW1NGZ3_SAPOF</name>
<dbReference type="Proteomes" id="UP001443914">
    <property type="component" value="Unassembled WGS sequence"/>
</dbReference>
<evidence type="ECO:0000256" key="7">
    <source>
        <dbReference type="ARBA" id="ARBA00022821"/>
    </source>
</evidence>
<evidence type="ECO:0000256" key="3">
    <source>
        <dbReference type="ARBA" id="ARBA00022525"/>
    </source>
</evidence>
<dbReference type="GO" id="GO:0050832">
    <property type="term" value="P:defense response to fungus"/>
    <property type="evidence" value="ECO:0007669"/>
    <property type="project" value="UniProtKB-UniRule"/>
</dbReference>
<gene>
    <name evidence="10" type="ORF">RND81_01G209700</name>
</gene>